<protein>
    <submittedName>
        <fullName evidence="2">Uncharacterized protein</fullName>
    </submittedName>
</protein>
<evidence type="ECO:0000313" key="3">
    <source>
        <dbReference type="Proteomes" id="UP000584642"/>
    </source>
</evidence>
<feature type="region of interest" description="Disordered" evidence="1">
    <location>
        <begin position="109"/>
        <end position="131"/>
    </location>
</feature>
<proteinExistence type="predicted"/>
<evidence type="ECO:0000256" key="1">
    <source>
        <dbReference type="SAM" id="MobiDB-lite"/>
    </source>
</evidence>
<accession>A0ABX2TG61</accession>
<comment type="caution">
    <text evidence="2">The sequence shown here is derived from an EMBL/GenBank/DDBJ whole genome shotgun (WGS) entry which is preliminary data.</text>
</comment>
<organism evidence="2 3">
    <name type="scientific">Azospirillum oleiclasticum</name>
    <dbReference type="NCBI Taxonomy" id="2735135"/>
    <lineage>
        <taxon>Bacteria</taxon>
        <taxon>Pseudomonadati</taxon>
        <taxon>Pseudomonadota</taxon>
        <taxon>Alphaproteobacteria</taxon>
        <taxon>Rhodospirillales</taxon>
        <taxon>Azospirillaceae</taxon>
        <taxon>Azospirillum</taxon>
    </lineage>
</organism>
<sequence length="268" mass="29064">MAAAIRREFRRPDFEGFSALTHWQLLLMEALSGAAPAGHPRRGGALLASIAQHGADQAMADALFGETRDGWPAYVATPKPGGIMAAAHAAEERWAAANHADDARARLLVPTPTPAPRPIRSDAEDLNPTQRAASNDGTVRIRYHWPRILAEPWMVPVVERAIGRFSVDGDRRSLRAAINQAVFPAIEEADRRIDAILTERRGRSGGNTAMIVRDDHQFGLVSRDGIELDGAEDLVPDVLPGRYAIDTDDIRRLEAVAPWITVTGGPAA</sequence>
<dbReference type="EMBL" id="JABFDB010000016">
    <property type="protein sequence ID" value="NYZ22128.1"/>
    <property type="molecule type" value="Genomic_DNA"/>
</dbReference>
<name>A0ABX2TG61_9PROT</name>
<dbReference type="Proteomes" id="UP000584642">
    <property type="component" value="Unassembled WGS sequence"/>
</dbReference>
<keyword evidence="3" id="KW-1185">Reference proteome</keyword>
<dbReference type="RefSeq" id="WP_180283910.1">
    <property type="nucleotide sequence ID" value="NZ_JABFDB010000016.1"/>
</dbReference>
<evidence type="ECO:0000313" key="2">
    <source>
        <dbReference type="EMBL" id="NYZ22128.1"/>
    </source>
</evidence>
<reference evidence="2 3" key="1">
    <citation type="submission" date="2020-05" db="EMBL/GenBank/DDBJ databases">
        <title>Azospirillum oleiclasticum sp. nov, a nitrogen-fixing and heavy crude oil-emulsifying bacterium isolated from the crude oil of Yumen Oilfield.</title>
        <authorList>
            <person name="Wu D."/>
            <person name="Cai M."/>
            <person name="Zhang X."/>
        </authorList>
    </citation>
    <scope>NUCLEOTIDE SEQUENCE [LARGE SCALE GENOMIC DNA]</scope>
    <source>
        <strain evidence="2 3">ROY-1-1-2</strain>
    </source>
</reference>
<gene>
    <name evidence="2" type="ORF">HND93_20635</name>
</gene>